<dbReference type="InterPro" id="IPR050707">
    <property type="entry name" value="HTH_MetabolicPath_Reg"/>
</dbReference>
<gene>
    <name evidence="6" type="ORF">IAA64_14915</name>
</gene>
<evidence type="ECO:0000313" key="7">
    <source>
        <dbReference type="Proteomes" id="UP000886884"/>
    </source>
</evidence>
<dbReference type="Gene3D" id="3.30.450.40">
    <property type="match status" value="1"/>
</dbReference>
<protein>
    <submittedName>
        <fullName evidence="6">IclR family transcriptional regulator</fullName>
    </submittedName>
</protein>
<dbReference type="SUPFAM" id="SSF46785">
    <property type="entry name" value="Winged helix' DNA-binding domain"/>
    <property type="match status" value="1"/>
</dbReference>
<keyword evidence="2" id="KW-0238">DNA-binding</keyword>
<evidence type="ECO:0000313" key="6">
    <source>
        <dbReference type="EMBL" id="HIV29248.1"/>
    </source>
</evidence>
<dbReference type="InterPro" id="IPR029016">
    <property type="entry name" value="GAF-like_dom_sf"/>
</dbReference>
<dbReference type="GO" id="GO:0003700">
    <property type="term" value="F:DNA-binding transcription factor activity"/>
    <property type="evidence" value="ECO:0007669"/>
    <property type="project" value="TreeGrafter"/>
</dbReference>
<feature type="domain" description="HTH iclR-type" evidence="4">
    <location>
        <begin position="6"/>
        <end position="68"/>
    </location>
</feature>
<dbReference type="PANTHER" id="PTHR30136">
    <property type="entry name" value="HELIX-TURN-HELIX TRANSCRIPTIONAL REGULATOR, ICLR FAMILY"/>
    <property type="match status" value="1"/>
</dbReference>
<evidence type="ECO:0000256" key="2">
    <source>
        <dbReference type="ARBA" id="ARBA00023125"/>
    </source>
</evidence>
<organism evidence="6 7">
    <name type="scientific">Candidatus Ornithocaccomicrobium faecavium</name>
    <dbReference type="NCBI Taxonomy" id="2840890"/>
    <lineage>
        <taxon>Bacteria</taxon>
        <taxon>Bacillati</taxon>
        <taxon>Bacillota</taxon>
        <taxon>Clostridia</taxon>
        <taxon>Candidatus Ornithocaccomicrobium</taxon>
    </lineage>
</organism>
<dbReference type="Pfam" id="PF01614">
    <property type="entry name" value="IclR_C"/>
    <property type="match status" value="1"/>
</dbReference>
<evidence type="ECO:0000259" key="5">
    <source>
        <dbReference type="PROSITE" id="PS51078"/>
    </source>
</evidence>
<dbReference type="SUPFAM" id="SSF55781">
    <property type="entry name" value="GAF domain-like"/>
    <property type="match status" value="1"/>
</dbReference>
<dbReference type="GO" id="GO:0003677">
    <property type="term" value="F:DNA binding"/>
    <property type="evidence" value="ECO:0007669"/>
    <property type="project" value="UniProtKB-KW"/>
</dbReference>
<comment type="caution">
    <text evidence="6">The sequence shown here is derived from an EMBL/GenBank/DDBJ whole genome shotgun (WGS) entry which is preliminary data.</text>
</comment>
<sequence>MAEIPNRTQQRSMEMLELLSRKSEGLFLHELAKELALPRSTAHNLAQSLVQLGYVYQRPETGKYLLSLKMFEVGACAIHSMNVVEYIRSLMLALRDQVNETVHLSVRSGTDVLYVDKMDSLRSVRMSSYVGWRAPLHCTALGKALLSTMDDAQVRALYAGVEMIRATPHSIADMGALLDRLAETRRQGYALEREEYNANVSCVAVPLRNGAGEAVYAISVSAPLVRMDSGFIAKCVELLRETQAKIEVVLKNT</sequence>
<dbReference type="SMART" id="SM00346">
    <property type="entry name" value="HTH_ICLR"/>
    <property type="match status" value="1"/>
</dbReference>
<dbReference type="AlphaFoldDB" id="A0A9D1TEG7"/>
<dbReference type="InterPro" id="IPR005471">
    <property type="entry name" value="Tscrpt_reg_IclR_N"/>
</dbReference>
<dbReference type="Pfam" id="PF09339">
    <property type="entry name" value="HTH_IclR"/>
    <property type="match status" value="1"/>
</dbReference>
<dbReference type="InterPro" id="IPR036390">
    <property type="entry name" value="WH_DNA-bd_sf"/>
</dbReference>
<keyword evidence="3" id="KW-0804">Transcription</keyword>
<dbReference type="PANTHER" id="PTHR30136:SF24">
    <property type="entry name" value="HTH-TYPE TRANSCRIPTIONAL REPRESSOR ALLR"/>
    <property type="match status" value="1"/>
</dbReference>
<dbReference type="Gene3D" id="1.10.10.10">
    <property type="entry name" value="Winged helix-like DNA-binding domain superfamily/Winged helix DNA-binding domain"/>
    <property type="match status" value="1"/>
</dbReference>
<name>A0A9D1TEG7_9FIRM</name>
<evidence type="ECO:0000256" key="3">
    <source>
        <dbReference type="ARBA" id="ARBA00023163"/>
    </source>
</evidence>
<dbReference type="Proteomes" id="UP000886884">
    <property type="component" value="Unassembled WGS sequence"/>
</dbReference>
<dbReference type="EMBL" id="DVOT01000262">
    <property type="protein sequence ID" value="HIV29248.1"/>
    <property type="molecule type" value="Genomic_DNA"/>
</dbReference>
<dbReference type="PROSITE" id="PS51078">
    <property type="entry name" value="ICLR_ED"/>
    <property type="match status" value="1"/>
</dbReference>
<dbReference type="InterPro" id="IPR036388">
    <property type="entry name" value="WH-like_DNA-bd_sf"/>
</dbReference>
<evidence type="ECO:0000256" key="1">
    <source>
        <dbReference type="ARBA" id="ARBA00023015"/>
    </source>
</evidence>
<dbReference type="PROSITE" id="PS51077">
    <property type="entry name" value="HTH_ICLR"/>
    <property type="match status" value="1"/>
</dbReference>
<proteinExistence type="predicted"/>
<reference evidence="6" key="1">
    <citation type="submission" date="2020-10" db="EMBL/GenBank/DDBJ databases">
        <authorList>
            <person name="Gilroy R."/>
        </authorList>
    </citation>
    <scope>NUCLEOTIDE SEQUENCE</scope>
    <source>
        <strain evidence="6">CHK183-6373</strain>
    </source>
</reference>
<evidence type="ECO:0000259" key="4">
    <source>
        <dbReference type="PROSITE" id="PS51077"/>
    </source>
</evidence>
<dbReference type="InterPro" id="IPR014757">
    <property type="entry name" value="Tscrpt_reg_IclR_C"/>
</dbReference>
<accession>A0A9D1TEG7</accession>
<feature type="domain" description="IclR-ED" evidence="5">
    <location>
        <begin position="69"/>
        <end position="252"/>
    </location>
</feature>
<keyword evidence="1" id="KW-0805">Transcription regulation</keyword>
<reference evidence="6" key="2">
    <citation type="journal article" date="2021" name="PeerJ">
        <title>Extensive microbial diversity within the chicken gut microbiome revealed by metagenomics and culture.</title>
        <authorList>
            <person name="Gilroy R."/>
            <person name="Ravi A."/>
            <person name="Getino M."/>
            <person name="Pursley I."/>
            <person name="Horton D.L."/>
            <person name="Alikhan N.F."/>
            <person name="Baker D."/>
            <person name="Gharbi K."/>
            <person name="Hall N."/>
            <person name="Watson M."/>
            <person name="Adriaenssens E.M."/>
            <person name="Foster-Nyarko E."/>
            <person name="Jarju S."/>
            <person name="Secka A."/>
            <person name="Antonio M."/>
            <person name="Oren A."/>
            <person name="Chaudhuri R.R."/>
            <person name="La Ragione R."/>
            <person name="Hildebrand F."/>
            <person name="Pallen M.J."/>
        </authorList>
    </citation>
    <scope>NUCLEOTIDE SEQUENCE</scope>
    <source>
        <strain evidence="6">CHK183-6373</strain>
    </source>
</reference>
<dbReference type="GO" id="GO:0045892">
    <property type="term" value="P:negative regulation of DNA-templated transcription"/>
    <property type="evidence" value="ECO:0007669"/>
    <property type="project" value="TreeGrafter"/>
</dbReference>